<accession>W5T0N6</accession>
<evidence type="ECO:0000313" key="1">
    <source>
        <dbReference type="EMBL" id="AHH13074.1"/>
    </source>
</evidence>
<sequence>MKFDIVRINQNNLDNYKSSKYRFKKISASIMEEFFYNNTPYKLKAHINPQLKEMGISYESTYKYQLKSCLTSLKSKHYLKEFY</sequence>
<organism evidence="1">
    <name type="scientific">Borrelia hermsii YBT</name>
    <dbReference type="NCBI Taxonomy" id="1313295"/>
    <lineage>
        <taxon>Bacteria</taxon>
        <taxon>Pseudomonadati</taxon>
        <taxon>Spirochaetota</taxon>
        <taxon>Spirochaetia</taxon>
        <taxon>Spirochaetales</taxon>
        <taxon>Borreliaceae</taxon>
        <taxon>Borrelia</taxon>
    </lineage>
</organism>
<dbReference type="AlphaFoldDB" id="W5T0N6"/>
<reference evidence="1" key="1">
    <citation type="submission" date="2013-04" db="EMBL/GenBank/DDBJ databases">
        <title>Comparative Genomics of Relapsing Fever Spirochetes.</title>
        <authorList>
            <person name="Schwan T.G."/>
            <person name="Raffel S.J."/>
            <person name="Porcella S.F."/>
            <person name="Martens C.A."/>
            <person name="Bruno D.P."/>
            <person name="Ricklefs S.M."/>
            <person name="Barbian K.B."/>
        </authorList>
    </citation>
    <scope>NUCLEOTIDE SEQUENCE</scope>
    <source>
        <strain evidence="1">YBT</strain>
        <plasmid evidence="1">unnamed</plasmid>
    </source>
</reference>
<keyword evidence="1" id="KW-0614">Plasmid</keyword>
<name>W5T0N6_BORHE</name>
<proteinExistence type="predicted"/>
<gene>
    <name evidence="1" type="ORF">BHO_0900029</name>
</gene>
<protein>
    <submittedName>
        <fullName evidence="1">Uncharacterized protein</fullName>
    </submittedName>
</protein>
<geneLocation type="plasmid" evidence="1">
    <name>unnamed</name>
</geneLocation>
<dbReference type="HOGENOM" id="CLU_2535909_0_0_12"/>
<dbReference type="EMBL" id="CP005709">
    <property type="protein sequence ID" value="AHH13074.1"/>
    <property type="molecule type" value="Genomic_DNA"/>
</dbReference>